<dbReference type="EMBL" id="JARPTC010000025">
    <property type="protein sequence ID" value="MDO7788812.1"/>
    <property type="molecule type" value="Genomic_DNA"/>
</dbReference>
<evidence type="ECO:0000313" key="3">
    <source>
        <dbReference type="Proteomes" id="UP001172911"/>
    </source>
</evidence>
<dbReference type="Pfam" id="PF13240">
    <property type="entry name" value="Zn_Ribbon_1"/>
    <property type="match status" value="1"/>
</dbReference>
<feature type="domain" description="Zinc-ribbon" evidence="1">
    <location>
        <begin position="14"/>
        <end position="36"/>
    </location>
</feature>
<name>A0AAW7ZHQ0_9FIRM</name>
<dbReference type="RefSeq" id="WP_304545082.1">
    <property type="nucleotide sequence ID" value="NZ_JARPTC010000025.1"/>
</dbReference>
<reference evidence="2" key="2">
    <citation type="submission" date="2023-03" db="EMBL/GenBank/DDBJ databases">
        <authorList>
            <person name="Zhang Z."/>
        </authorList>
    </citation>
    <scope>NUCLEOTIDE SEQUENCE</scope>
    <source>
        <strain evidence="2">DSA</strain>
    </source>
</reference>
<dbReference type="InterPro" id="IPR026870">
    <property type="entry name" value="Zinc_ribbon_dom"/>
</dbReference>
<reference evidence="2" key="1">
    <citation type="journal article" date="2023" name="J. Hazard. Mater.">
        <title>Anaerobic biodegradation of pyrene and benzo[a]pyrene by a new sulfate-reducing Desulforamulus aquiferis strain DSA.</title>
        <authorList>
            <person name="Zhang Z."/>
            <person name="Sun J."/>
            <person name="Gong X."/>
            <person name="Wang C."/>
            <person name="Wang H."/>
        </authorList>
    </citation>
    <scope>NUCLEOTIDE SEQUENCE</scope>
    <source>
        <strain evidence="2">DSA</strain>
    </source>
</reference>
<evidence type="ECO:0000259" key="1">
    <source>
        <dbReference type="Pfam" id="PF13240"/>
    </source>
</evidence>
<dbReference type="AlphaFoldDB" id="A0AAW7ZHQ0"/>
<proteinExistence type="predicted"/>
<gene>
    <name evidence="2" type="ORF">P6N53_16425</name>
</gene>
<sequence length="110" mass="12556">MKRERLALIPKARYCQECGTKLLENAKFCLECGCKLAGLDNFLEDKPKRVYTVQTALKEYFQGTIGETKLRSAIRQGQIPHVRVGVKILLREEALDKWMVAQENAKQLSS</sequence>
<dbReference type="Proteomes" id="UP001172911">
    <property type="component" value="Unassembled WGS sequence"/>
</dbReference>
<organism evidence="2 3">
    <name type="scientific">Desulforamulus aquiferis</name>
    <dbReference type="NCBI Taxonomy" id="1397668"/>
    <lineage>
        <taxon>Bacteria</taxon>
        <taxon>Bacillati</taxon>
        <taxon>Bacillota</taxon>
        <taxon>Clostridia</taxon>
        <taxon>Eubacteriales</taxon>
        <taxon>Peptococcaceae</taxon>
        <taxon>Desulforamulus</taxon>
    </lineage>
</organism>
<protein>
    <submittedName>
        <fullName evidence="2">Zinc-ribbon domain-containing protein</fullName>
    </submittedName>
</protein>
<comment type="caution">
    <text evidence="2">The sequence shown here is derived from an EMBL/GenBank/DDBJ whole genome shotgun (WGS) entry which is preliminary data.</text>
</comment>
<accession>A0AAW7ZHQ0</accession>
<keyword evidence="3" id="KW-1185">Reference proteome</keyword>
<evidence type="ECO:0000313" key="2">
    <source>
        <dbReference type="EMBL" id="MDO7788812.1"/>
    </source>
</evidence>